<sequence length="357" mass="39844">MTPTLRRLVAWALGALACAALPGHALAAKNPLTTETEQAFWKGDFAALDKQNEFLKHGKHFAPDAGSELEYFRLGLGSVMRTKVDHSEPFLRELEALTLQWATEHPKSSLAHILHAEVLVQHAWSYRGGGYAKEVPPEAWADFHKYLQRAAEYLKAHADVALADSSAHALLLRIGTGLEWDNGTLMAIQQEGLKRNPDDVMLYFGMLTPLLPKWGGDPETLDRYIRQATKQTQADYGMGMYARLYATAADQDFGHKLFENSLVDWPTMKKGYEDMQARFPNSPGRRSHFAHMACLARDRPTLVALLAELGPKIDVSQWGPNPQRSLESCQRWAQESAGARKDDTKPEQKGRANPASL</sequence>
<feature type="compositionally biased region" description="Polar residues" evidence="1">
    <location>
        <begin position="318"/>
        <end position="333"/>
    </location>
</feature>
<keyword evidence="2" id="KW-0732">Signal</keyword>
<dbReference type="RefSeq" id="WP_259447572.1">
    <property type="nucleotide sequence ID" value="NZ_CP119520.1"/>
</dbReference>
<gene>
    <name evidence="3" type="ORF">NX786_03205</name>
</gene>
<evidence type="ECO:0000256" key="2">
    <source>
        <dbReference type="SAM" id="SignalP"/>
    </source>
</evidence>
<accession>A0ABT2BTN5</accession>
<reference evidence="3" key="1">
    <citation type="submission" date="2022-08" db="EMBL/GenBank/DDBJ databases">
        <title>Reclassification of Massilia species as members of the genera Telluria, Duganella, Pseudoduganella, Mokoshia gen. nov. and Zemynaea gen. nov. using orthogonal and non-orthogonal genome-based approaches.</title>
        <authorList>
            <person name="Bowman J.P."/>
        </authorList>
    </citation>
    <scope>NUCLEOTIDE SEQUENCE</scope>
    <source>
        <strain evidence="3">LMG 11547</strain>
    </source>
</reference>
<feature type="compositionally biased region" description="Basic and acidic residues" evidence="1">
    <location>
        <begin position="338"/>
        <end position="350"/>
    </location>
</feature>
<dbReference type="Proteomes" id="UP001165263">
    <property type="component" value="Unassembled WGS sequence"/>
</dbReference>
<organism evidence="3 4">
    <name type="scientific">Telluria mixta</name>
    <dbReference type="NCBI Taxonomy" id="34071"/>
    <lineage>
        <taxon>Bacteria</taxon>
        <taxon>Pseudomonadati</taxon>
        <taxon>Pseudomonadota</taxon>
        <taxon>Betaproteobacteria</taxon>
        <taxon>Burkholderiales</taxon>
        <taxon>Oxalobacteraceae</taxon>
        <taxon>Telluria group</taxon>
        <taxon>Telluria</taxon>
    </lineage>
</organism>
<dbReference type="EMBL" id="JANUHC010000001">
    <property type="protein sequence ID" value="MCS0628337.1"/>
    <property type="molecule type" value="Genomic_DNA"/>
</dbReference>
<evidence type="ECO:0000313" key="3">
    <source>
        <dbReference type="EMBL" id="MCS0628337.1"/>
    </source>
</evidence>
<dbReference type="PROSITE" id="PS51257">
    <property type="entry name" value="PROKAR_LIPOPROTEIN"/>
    <property type="match status" value="1"/>
</dbReference>
<feature type="region of interest" description="Disordered" evidence="1">
    <location>
        <begin position="314"/>
        <end position="357"/>
    </location>
</feature>
<name>A0ABT2BTN5_9BURK</name>
<feature type="chain" id="PRO_5046663300" evidence="2">
    <location>
        <begin position="28"/>
        <end position="357"/>
    </location>
</feature>
<feature type="signal peptide" evidence="2">
    <location>
        <begin position="1"/>
        <end position="27"/>
    </location>
</feature>
<proteinExistence type="predicted"/>
<evidence type="ECO:0000313" key="4">
    <source>
        <dbReference type="Proteomes" id="UP001165263"/>
    </source>
</evidence>
<evidence type="ECO:0000256" key="1">
    <source>
        <dbReference type="SAM" id="MobiDB-lite"/>
    </source>
</evidence>
<comment type="caution">
    <text evidence="3">The sequence shown here is derived from an EMBL/GenBank/DDBJ whole genome shotgun (WGS) entry which is preliminary data.</text>
</comment>
<protein>
    <submittedName>
        <fullName evidence="3">DUF4034 domain-containing protein</fullName>
    </submittedName>
</protein>
<keyword evidence="4" id="KW-1185">Reference proteome</keyword>